<evidence type="ECO:0000256" key="2">
    <source>
        <dbReference type="ARBA" id="ARBA00022748"/>
    </source>
</evidence>
<evidence type="ECO:0000256" key="3">
    <source>
        <dbReference type="ARBA" id="ARBA00023157"/>
    </source>
</evidence>
<dbReference type="InterPro" id="IPR013766">
    <property type="entry name" value="Thioredoxin_domain"/>
</dbReference>
<dbReference type="Pfam" id="PF14289">
    <property type="entry name" value="DUF4369"/>
    <property type="match status" value="1"/>
</dbReference>
<dbReference type="CDD" id="cd02966">
    <property type="entry name" value="TlpA_like_family"/>
    <property type="match status" value="1"/>
</dbReference>
<dbReference type="RefSeq" id="WP_131527846.1">
    <property type="nucleotide sequence ID" value="NZ_SJSO01000003.1"/>
</dbReference>
<evidence type="ECO:0000256" key="4">
    <source>
        <dbReference type="ARBA" id="ARBA00023284"/>
    </source>
</evidence>
<dbReference type="InterPro" id="IPR000866">
    <property type="entry name" value="AhpC/TSA"/>
</dbReference>
<comment type="subcellular location">
    <subcellularLocation>
        <location evidence="1">Cell envelope</location>
    </subcellularLocation>
</comment>
<keyword evidence="4" id="KW-0676">Redox-active center</keyword>
<name>A0A4R0Q2X9_9SPHI</name>
<dbReference type="InterPro" id="IPR036249">
    <property type="entry name" value="Thioredoxin-like_sf"/>
</dbReference>
<dbReference type="PANTHER" id="PTHR42852:SF6">
    <property type="entry name" value="THIOL:DISULFIDE INTERCHANGE PROTEIN DSBE"/>
    <property type="match status" value="1"/>
</dbReference>
<dbReference type="InterPro" id="IPR050553">
    <property type="entry name" value="Thioredoxin_ResA/DsbE_sf"/>
</dbReference>
<dbReference type="InterPro" id="IPR025380">
    <property type="entry name" value="DUF4369"/>
</dbReference>
<comment type="caution">
    <text evidence="6">The sequence shown here is derived from an EMBL/GenBank/DDBJ whole genome shotgun (WGS) entry which is preliminary data.</text>
</comment>
<organism evidence="6 7">
    <name type="scientific">Pedobacter psychrodurus</name>
    <dbReference type="NCBI Taxonomy" id="2530456"/>
    <lineage>
        <taxon>Bacteria</taxon>
        <taxon>Pseudomonadati</taxon>
        <taxon>Bacteroidota</taxon>
        <taxon>Sphingobacteriia</taxon>
        <taxon>Sphingobacteriales</taxon>
        <taxon>Sphingobacteriaceae</taxon>
        <taxon>Pedobacter</taxon>
    </lineage>
</organism>
<dbReference type="EMBL" id="SJSO01000003">
    <property type="protein sequence ID" value="TCD28713.1"/>
    <property type="molecule type" value="Genomic_DNA"/>
</dbReference>
<keyword evidence="3" id="KW-1015">Disulfide bond</keyword>
<dbReference type="GO" id="GO:0016491">
    <property type="term" value="F:oxidoreductase activity"/>
    <property type="evidence" value="ECO:0007669"/>
    <property type="project" value="InterPro"/>
</dbReference>
<dbReference type="Pfam" id="PF00578">
    <property type="entry name" value="AhpC-TSA"/>
    <property type="match status" value="1"/>
</dbReference>
<dbReference type="GO" id="GO:0017004">
    <property type="term" value="P:cytochrome complex assembly"/>
    <property type="evidence" value="ECO:0007669"/>
    <property type="project" value="UniProtKB-KW"/>
</dbReference>
<gene>
    <name evidence="6" type="ORF">EZ456_04850</name>
</gene>
<feature type="domain" description="Thioredoxin" evidence="5">
    <location>
        <begin position="229"/>
        <end position="370"/>
    </location>
</feature>
<dbReference type="SUPFAM" id="SSF52833">
    <property type="entry name" value="Thioredoxin-like"/>
    <property type="match status" value="1"/>
</dbReference>
<dbReference type="PROSITE" id="PS00194">
    <property type="entry name" value="THIOREDOXIN_1"/>
    <property type="match status" value="1"/>
</dbReference>
<dbReference type="PANTHER" id="PTHR42852">
    <property type="entry name" value="THIOL:DISULFIDE INTERCHANGE PROTEIN DSBE"/>
    <property type="match status" value="1"/>
</dbReference>
<evidence type="ECO:0000313" key="7">
    <source>
        <dbReference type="Proteomes" id="UP000293925"/>
    </source>
</evidence>
<evidence type="ECO:0000259" key="5">
    <source>
        <dbReference type="PROSITE" id="PS51352"/>
    </source>
</evidence>
<dbReference type="AlphaFoldDB" id="A0A4R0Q2X9"/>
<dbReference type="Gene3D" id="3.40.30.10">
    <property type="entry name" value="Glutaredoxin"/>
    <property type="match status" value="1"/>
</dbReference>
<proteinExistence type="predicted"/>
<accession>A0A4R0Q2X9</accession>
<keyword evidence="7" id="KW-1185">Reference proteome</keyword>
<protein>
    <submittedName>
        <fullName evidence="6">AhpC/TSA family protein</fullName>
    </submittedName>
</protein>
<reference evidence="6 7" key="1">
    <citation type="submission" date="2019-02" db="EMBL/GenBank/DDBJ databases">
        <title>Pedobacter sp. RP-3-21 sp. nov., isolated from Arctic soil.</title>
        <authorList>
            <person name="Dahal R.H."/>
        </authorList>
    </citation>
    <scope>NUCLEOTIDE SEQUENCE [LARGE SCALE GENOMIC DNA]</scope>
    <source>
        <strain evidence="6 7">RP-3-21</strain>
    </source>
</reference>
<sequence>MKYFIIILISLFALNVKGQQKNQSFSIYGNLKNLKNTKIYLEYADRKVIDSGKIDALGNFTLKGKISEPQVVYLTFKESRGKSYELFLENTDYAFKGDFNDAKNTEIKGGKEQALFNKYRILGNEMNKLMVDMQRPIHYNLKKKDSVGAYAYILATTEIWRDSLLSREVDFIKQFPSSGVSVHAMRSILAGNLPVKLQDSLMRLVEAFPVGKYPHAVKYREVIDLRLSVSIGAKAPDFSQPDVTGKEVPFSEFRGKYVLLDFWASWCAPCRAENPNVLKAYQKHKESNFTVLSVSIDVDRDKWLKAVEEDKLPWLQVSDLKKANAASKRYAVSAIPSNFLIDPDGRVIAINLKGEHLQNVLDEVLGKKSK</sequence>
<evidence type="ECO:0000313" key="6">
    <source>
        <dbReference type="EMBL" id="TCD28713.1"/>
    </source>
</evidence>
<dbReference type="OrthoDB" id="6399635at2"/>
<dbReference type="PROSITE" id="PS51352">
    <property type="entry name" value="THIOREDOXIN_2"/>
    <property type="match status" value="1"/>
</dbReference>
<dbReference type="GO" id="GO:0016209">
    <property type="term" value="F:antioxidant activity"/>
    <property type="evidence" value="ECO:0007669"/>
    <property type="project" value="InterPro"/>
</dbReference>
<evidence type="ECO:0000256" key="1">
    <source>
        <dbReference type="ARBA" id="ARBA00004196"/>
    </source>
</evidence>
<dbReference type="GO" id="GO:0030313">
    <property type="term" value="C:cell envelope"/>
    <property type="evidence" value="ECO:0007669"/>
    <property type="project" value="UniProtKB-SubCell"/>
</dbReference>
<keyword evidence="2" id="KW-0201">Cytochrome c-type biogenesis</keyword>
<dbReference type="Proteomes" id="UP000293925">
    <property type="component" value="Unassembled WGS sequence"/>
</dbReference>
<dbReference type="InterPro" id="IPR017937">
    <property type="entry name" value="Thioredoxin_CS"/>
</dbReference>